<dbReference type="Proteomes" id="UP000184442">
    <property type="component" value="Unassembled WGS sequence"/>
</dbReference>
<dbReference type="OrthoDB" id="5570877at2"/>
<dbReference type="Gene3D" id="3.40.630.30">
    <property type="match status" value="2"/>
</dbReference>
<dbReference type="InterPro" id="IPR016181">
    <property type="entry name" value="Acyl_CoA_acyltransferase"/>
</dbReference>
<dbReference type="EMBL" id="FQZS01000012">
    <property type="protein sequence ID" value="SHI98235.1"/>
    <property type="molecule type" value="Genomic_DNA"/>
</dbReference>
<gene>
    <name evidence="2" type="ORF">SAMN02745176_02018</name>
</gene>
<name>A0A1M6FKN8_9FIRM</name>
<dbReference type="PROSITE" id="PS51186">
    <property type="entry name" value="GNAT"/>
    <property type="match status" value="1"/>
</dbReference>
<reference evidence="2 3" key="1">
    <citation type="submission" date="2016-11" db="EMBL/GenBank/DDBJ databases">
        <authorList>
            <person name="Jaros S."/>
            <person name="Januszkiewicz K."/>
            <person name="Wedrychowicz H."/>
        </authorList>
    </citation>
    <scope>NUCLEOTIDE SEQUENCE [LARGE SCALE GENOMIC DNA]</scope>
    <source>
        <strain evidence="2 3">DSM 19022</strain>
    </source>
</reference>
<protein>
    <submittedName>
        <fullName evidence="2">Acetyltransferase (GNAT) domain-containing protein</fullName>
    </submittedName>
</protein>
<evidence type="ECO:0000313" key="3">
    <source>
        <dbReference type="Proteomes" id="UP000184442"/>
    </source>
</evidence>
<dbReference type="AlphaFoldDB" id="A0A1M6FKN8"/>
<dbReference type="GO" id="GO:0016747">
    <property type="term" value="F:acyltransferase activity, transferring groups other than amino-acyl groups"/>
    <property type="evidence" value="ECO:0007669"/>
    <property type="project" value="InterPro"/>
</dbReference>
<dbReference type="SUPFAM" id="SSF55729">
    <property type="entry name" value="Acyl-CoA N-acyltransferases (Nat)"/>
    <property type="match status" value="1"/>
</dbReference>
<keyword evidence="2" id="KW-0808">Transferase</keyword>
<dbReference type="RefSeq" id="WP_073026076.1">
    <property type="nucleotide sequence ID" value="NZ_FQZS01000012.1"/>
</dbReference>
<keyword evidence="3" id="KW-1185">Reference proteome</keyword>
<dbReference type="InterPro" id="IPR000182">
    <property type="entry name" value="GNAT_dom"/>
</dbReference>
<organism evidence="2 3">
    <name type="scientific">Lutispora thermophila DSM 19022</name>
    <dbReference type="NCBI Taxonomy" id="1122184"/>
    <lineage>
        <taxon>Bacteria</taxon>
        <taxon>Bacillati</taxon>
        <taxon>Bacillota</taxon>
        <taxon>Clostridia</taxon>
        <taxon>Lutisporales</taxon>
        <taxon>Lutisporaceae</taxon>
        <taxon>Lutispora</taxon>
    </lineage>
</organism>
<proteinExistence type="predicted"/>
<feature type="domain" description="N-acetyltransferase" evidence="1">
    <location>
        <begin position="5"/>
        <end position="152"/>
    </location>
</feature>
<sequence length="358" mass="41047">MNPDYNIKDYEDKHLPGVFRLFKDVFGKDMDQKHFQWKNINNPQGKSIIKLALKEDEVIGLSSIWMFSMEFMGKKIIAGQSVDAMVHREHRKKGIFENLAMAALDDMKNAGFQLRFNFPNEAAYKASIGRINIKKVCDIPQYIKILKGKEASSMFTTNKLIKSCGGLVLDLYKNIKNVCMKKTSGYSIVEIKRFDYKFDELWNNIKNDYPIAVERSSKYLNWRYVDSPEEYKIYGAYKNNELVGYMVTAIESKTGKGGENLLLGHIADFICYKEHKAGAYELIREAEKKLKEAGVCAISCWMIKEWFYSQILSRAGFLQLRSPSVLAALPVGELAKAAGDALYDHRNWYVTIGDSDYI</sequence>
<dbReference type="Pfam" id="PF13527">
    <property type="entry name" value="Acetyltransf_9"/>
    <property type="match status" value="1"/>
</dbReference>
<dbReference type="STRING" id="1122184.SAMN02745176_02018"/>
<evidence type="ECO:0000313" key="2">
    <source>
        <dbReference type="EMBL" id="SHI98235.1"/>
    </source>
</evidence>
<evidence type="ECO:0000259" key="1">
    <source>
        <dbReference type="PROSITE" id="PS51186"/>
    </source>
</evidence>
<accession>A0A1M6FKN8</accession>